<sequence>MDVTLKNLSETWWIEVCKKVKNAVVFIDGSMAECLHWHGGINRIFDSGALACKEFSSFESVPETHRKAVFIVGVAVVATAKAILRDIITAHQFHYCVVITAASAGVHMYAEKHEGDNDMAAFHHLENEILTWMRNKDYTVELFSFPLISVPITHTLFVMPPFKDMFPFSGGGSSEMTNTEFSKLPSDLRVGVLHLASSLQSILSQLDMQEDIYSMGNLSTIIANCLENHPLTPMRRKNATQRSTLILLDRHLDIASVSKFNLDNMLDRIRASLPPLPGHSCDVAVDMTPISISKQKQSISPGCLAHPESTVPVIDWLLSGKQKDVLFNLQKEVFDTIPTRNTPQFFKKQISSTFSGQWDLIINKCGILQQSLAVVESLTSANNTKLEMIVSIERLLLQSIAADNNTTGALQQFVTLIKTRHERNLSIDLLLTILVHLYSLIGTDYEIYADTEILVQTELAHAIYSDRDLLSDSVLNVIVEPDSKIESIEMFTRDIFSMLRRLSSSRNDLKRYKSLLRNEGPLQPLTLFRLIEQLIFDLLDSRSTFIPDLVTTSSNLRSGFSLLKRPAKHPMDNRNIIFFIVGGLTGHETRLLVESMTAAGKNVLVGSTRLLSPFDTLKLLIQSSY</sequence>
<evidence type="ECO:0008006" key="4">
    <source>
        <dbReference type="Google" id="ProtNLM"/>
    </source>
</evidence>
<reference evidence="2 3" key="1">
    <citation type="journal article" date="2017" name="Gigascience">
        <title>Genome sequence of the small brown planthopper, Laodelphax striatellus.</title>
        <authorList>
            <person name="Zhu J."/>
            <person name="Jiang F."/>
            <person name="Wang X."/>
            <person name="Yang P."/>
            <person name="Bao Y."/>
            <person name="Zhao W."/>
            <person name="Wang W."/>
            <person name="Lu H."/>
            <person name="Wang Q."/>
            <person name="Cui N."/>
            <person name="Li J."/>
            <person name="Chen X."/>
            <person name="Luo L."/>
            <person name="Yu J."/>
            <person name="Kang L."/>
            <person name="Cui F."/>
        </authorList>
    </citation>
    <scope>NUCLEOTIDE SEQUENCE [LARGE SCALE GENOMIC DNA]</scope>
    <source>
        <strain evidence="2">Lst14</strain>
    </source>
</reference>
<dbReference type="Gene3D" id="3.40.50.1910">
    <property type="match status" value="1"/>
</dbReference>
<dbReference type="EMBL" id="QKKF02014477">
    <property type="protein sequence ID" value="RZF42738.1"/>
    <property type="molecule type" value="Genomic_DNA"/>
</dbReference>
<name>A0A482XB88_LAOST</name>
<protein>
    <recommendedName>
        <fullName evidence="4">Sec1 family domain-containing protein 2</fullName>
    </recommendedName>
</protein>
<dbReference type="STRING" id="195883.A0A482XB88"/>
<evidence type="ECO:0000313" key="2">
    <source>
        <dbReference type="EMBL" id="RZF42738.1"/>
    </source>
</evidence>
<dbReference type="Proteomes" id="UP000291343">
    <property type="component" value="Unassembled WGS sequence"/>
</dbReference>
<dbReference type="Pfam" id="PF00995">
    <property type="entry name" value="Sec1"/>
    <property type="match status" value="1"/>
</dbReference>
<evidence type="ECO:0000313" key="3">
    <source>
        <dbReference type="Proteomes" id="UP000291343"/>
    </source>
</evidence>
<dbReference type="InParanoid" id="A0A482XB88"/>
<accession>A0A482XB88</accession>
<dbReference type="OrthoDB" id="549905at2759"/>
<proteinExistence type="inferred from homology"/>
<dbReference type="AlphaFoldDB" id="A0A482XB88"/>
<keyword evidence="3" id="KW-1185">Reference proteome</keyword>
<dbReference type="GO" id="GO:0016192">
    <property type="term" value="P:vesicle-mediated transport"/>
    <property type="evidence" value="ECO:0007669"/>
    <property type="project" value="InterPro"/>
</dbReference>
<dbReference type="InterPro" id="IPR001619">
    <property type="entry name" value="Sec1-like"/>
</dbReference>
<dbReference type="SMR" id="A0A482XB88"/>
<gene>
    <name evidence="2" type="ORF">LSTR_LSTR007715</name>
</gene>
<comment type="caution">
    <text evidence="2">The sequence shown here is derived from an EMBL/GenBank/DDBJ whole genome shotgun (WGS) entry which is preliminary data.</text>
</comment>
<dbReference type="InterPro" id="IPR027482">
    <property type="entry name" value="Sec1-like_dom2"/>
</dbReference>
<dbReference type="SUPFAM" id="SSF56815">
    <property type="entry name" value="Sec1/munc18-like (SM) proteins"/>
    <property type="match status" value="1"/>
</dbReference>
<evidence type="ECO:0000256" key="1">
    <source>
        <dbReference type="ARBA" id="ARBA00009884"/>
    </source>
</evidence>
<dbReference type="PANTHER" id="PTHR11679">
    <property type="entry name" value="VESICLE PROTEIN SORTING-ASSOCIATED"/>
    <property type="match status" value="1"/>
</dbReference>
<comment type="similarity">
    <text evidence="1">Belongs to the STXBP/unc-18/SEC1 family.</text>
</comment>
<dbReference type="InterPro" id="IPR036045">
    <property type="entry name" value="Sec1-like_sf"/>
</dbReference>
<organism evidence="2 3">
    <name type="scientific">Laodelphax striatellus</name>
    <name type="common">Small brown planthopper</name>
    <name type="synonym">Delphax striatella</name>
    <dbReference type="NCBI Taxonomy" id="195883"/>
    <lineage>
        <taxon>Eukaryota</taxon>
        <taxon>Metazoa</taxon>
        <taxon>Ecdysozoa</taxon>
        <taxon>Arthropoda</taxon>
        <taxon>Hexapoda</taxon>
        <taxon>Insecta</taxon>
        <taxon>Pterygota</taxon>
        <taxon>Neoptera</taxon>
        <taxon>Paraneoptera</taxon>
        <taxon>Hemiptera</taxon>
        <taxon>Auchenorrhyncha</taxon>
        <taxon>Fulgoroidea</taxon>
        <taxon>Delphacidae</taxon>
        <taxon>Criomorphinae</taxon>
        <taxon>Laodelphax</taxon>
    </lineage>
</organism>